<dbReference type="Pfam" id="PF07679">
    <property type="entry name" value="I-set"/>
    <property type="match status" value="3"/>
</dbReference>
<feature type="domain" description="Ig-like" evidence="7">
    <location>
        <begin position="17"/>
        <end position="119"/>
    </location>
</feature>
<dbReference type="GO" id="GO:0043025">
    <property type="term" value="C:neuronal cell body"/>
    <property type="evidence" value="ECO:0007669"/>
    <property type="project" value="TreeGrafter"/>
</dbReference>
<accession>A0A3B3TK08</accession>
<dbReference type="InterPro" id="IPR050958">
    <property type="entry name" value="Cell_Adh-Cytoskel_Orgn"/>
</dbReference>
<dbReference type="AlphaFoldDB" id="A0A3B3TK08"/>
<comment type="subcellular location">
    <subcellularLocation>
        <location evidence="1">Cytoplasm</location>
    </subcellularLocation>
</comment>
<reference evidence="8" key="1">
    <citation type="submission" date="2025-08" db="UniProtKB">
        <authorList>
            <consortium name="Ensembl"/>
        </authorList>
    </citation>
    <scope>IDENTIFICATION</scope>
</reference>
<dbReference type="SMART" id="SM00408">
    <property type="entry name" value="IGc2"/>
    <property type="match status" value="3"/>
</dbReference>
<dbReference type="PANTHER" id="PTHR45080">
    <property type="entry name" value="CONTACTIN 5"/>
    <property type="match status" value="1"/>
</dbReference>
<keyword evidence="9" id="KW-1185">Reference proteome</keyword>
<evidence type="ECO:0000256" key="3">
    <source>
        <dbReference type="ARBA" id="ARBA00022729"/>
    </source>
</evidence>
<organism evidence="8 9">
    <name type="scientific">Poecilia latipinna</name>
    <name type="common">sailfin molly</name>
    <dbReference type="NCBI Taxonomy" id="48699"/>
    <lineage>
        <taxon>Eukaryota</taxon>
        <taxon>Metazoa</taxon>
        <taxon>Chordata</taxon>
        <taxon>Craniata</taxon>
        <taxon>Vertebrata</taxon>
        <taxon>Euteleostomi</taxon>
        <taxon>Actinopterygii</taxon>
        <taxon>Neopterygii</taxon>
        <taxon>Teleostei</taxon>
        <taxon>Neoteleostei</taxon>
        <taxon>Acanthomorphata</taxon>
        <taxon>Ovalentaria</taxon>
        <taxon>Atherinomorphae</taxon>
        <taxon>Cyprinodontiformes</taxon>
        <taxon>Poeciliidae</taxon>
        <taxon>Poeciliinae</taxon>
        <taxon>Poecilia</taxon>
    </lineage>
</organism>
<evidence type="ECO:0000313" key="8">
    <source>
        <dbReference type="Ensembl" id="ENSPLAP00000000982.1"/>
    </source>
</evidence>
<dbReference type="GO" id="GO:0007156">
    <property type="term" value="P:homophilic cell adhesion via plasma membrane adhesion molecules"/>
    <property type="evidence" value="ECO:0007669"/>
    <property type="project" value="TreeGrafter"/>
</dbReference>
<dbReference type="GO" id="GO:0005737">
    <property type="term" value="C:cytoplasm"/>
    <property type="evidence" value="ECO:0007669"/>
    <property type="project" value="UniProtKB-SubCell"/>
</dbReference>
<proteinExistence type="predicted"/>
<dbReference type="STRING" id="48699.ENSPLAP00000000982"/>
<evidence type="ECO:0000256" key="5">
    <source>
        <dbReference type="ARBA" id="ARBA00023157"/>
    </source>
</evidence>
<reference evidence="8" key="2">
    <citation type="submission" date="2025-09" db="UniProtKB">
        <authorList>
            <consortium name="Ensembl"/>
        </authorList>
    </citation>
    <scope>IDENTIFICATION</scope>
</reference>
<dbReference type="FunFam" id="2.60.40.10:FF:000031">
    <property type="entry name" value="Myosin-binding protein C, slow type"/>
    <property type="match status" value="1"/>
</dbReference>
<dbReference type="InterPro" id="IPR036179">
    <property type="entry name" value="Ig-like_dom_sf"/>
</dbReference>
<dbReference type="SUPFAM" id="SSF48726">
    <property type="entry name" value="Immunoglobulin"/>
    <property type="match status" value="3"/>
</dbReference>
<evidence type="ECO:0000256" key="4">
    <source>
        <dbReference type="ARBA" id="ARBA00022737"/>
    </source>
</evidence>
<dbReference type="SMART" id="SM00409">
    <property type="entry name" value="IG"/>
    <property type="match status" value="3"/>
</dbReference>
<protein>
    <recommendedName>
        <fullName evidence="7">Ig-like domain-containing protein</fullName>
    </recommendedName>
</protein>
<feature type="domain" description="Ig-like" evidence="7">
    <location>
        <begin position="269"/>
        <end position="356"/>
    </location>
</feature>
<dbReference type="PANTHER" id="PTHR45080:SF8">
    <property type="entry name" value="IG-LIKE DOMAIN-CONTAINING PROTEIN"/>
    <property type="match status" value="1"/>
</dbReference>
<dbReference type="InterPro" id="IPR013783">
    <property type="entry name" value="Ig-like_fold"/>
</dbReference>
<dbReference type="InterPro" id="IPR003599">
    <property type="entry name" value="Ig_sub"/>
</dbReference>
<keyword evidence="4" id="KW-0677">Repeat</keyword>
<evidence type="ECO:0000256" key="1">
    <source>
        <dbReference type="ARBA" id="ARBA00004496"/>
    </source>
</evidence>
<dbReference type="GO" id="GO:0030424">
    <property type="term" value="C:axon"/>
    <property type="evidence" value="ECO:0007669"/>
    <property type="project" value="TreeGrafter"/>
</dbReference>
<dbReference type="FunFam" id="2.60.40.10:FF:000425">
    <property type="entry name" value="Myosin light chain kinase"/>
    <property type="match status" value="1"/>
</dbReference>
<dbReference type="Gene3D" id="2.60.40.10">
    <property type="entry name" value="Immunoglobulins"/>
    <property type="match status" value="3"/>
</dbReference>
<evidence type="ECO:0000313" key="9">
    <source>
        <dbReference type="Proteomes" id="UP000261500"/>
    </source>
</evidence>
<evidence type="ECO:0000256" key="2">
    <source>
        <dbReference type="ARBA" id="ARBA00022490"/>
    </source>
</evidence>
<evidence type="ECO:0000256" key="6">
    <source>
        <dbReference type="ARBA" id="ARBA00023319"/>
    </source>
</evidence>
<dbReference type="GO" id="GO:0005886">
    <property type="term" value="C:plasma membrane"/>
    <property type="evidence" value="ECO:0007669"/>
    <property type="project" value="TreeGrafter"/>
</dbReference>
<dbReference type="PROSITE" id="PS50835">
    <property type="entry name" value="IG_LIKE"/>
    <property type="match status" value="3"/>
</dbReference>
<dbReference type="GO" id="GO:0008046">
    <property type="term" value="F:axon guidance receptor activity"/>
    <property type="evidence" value="ECO:0007669"/>
    <property type="project" value="TreeGrafter"/>
</dbReference>
<dbReference type="Ensembl" id="ENSPLAT00000015534.1">
    <property type="protein sequence ID" value="ENSPLAP00000000982.1"/>
    <property type="gene ID" value="ENSPLAG00000001920.1"/>
</dbReference>
<dbReference type="InterPro" id="IPR007110">
    <property type="entry name" value="Ig-like_dom"/>
</dbReference>
<dbReference type="Proteomes" id="UP000261500">
    <property type="component" value="Unplaced"/>
</dbReference>
<keyword evidence="6" id="KW-0393">Immunoglobulin domain</keyword>
<dbReference type="InterPro" id="IPR003598">
    <property type="entry name" value="Ig_sub2"/>
</dbReference>
<feature type="domain" description="Ig-like" evidence="7">
    <location>
        <begin position="134"/>
        <end position="222"/>
    </location>
</feature>
<dbReference type="InterPro" id="IPR013098">
    <property type="entry name" value="Ig_I-set"/>
</dbReference>
<keyword evidence="5" id="KW-1015">Disulfide bond</keyword>
<sequence>CLQVHSHKLLWSKLKSPVPISEEILRKKMVDEEILSCMKDVKSSEIQKSIKEGQSVTLRANIHGASDIRWILNGQELDNSEQYKYGVSGNDQTLTIKCVSQREQGIITCQAQTEQGLIRCQFNIDVTLKSSDAPYFLVQPRSQNVNEGQNVTFTCEIGGDLSPEVEWLKDNTVICVTPNIKLSRSKNLYTLEICEATIADSGKYTIKARNKFGQCSATSSLNVLSKLHLYFSLIQLTAPLSKGFKWLFLNSDFVDMVTDFLSPSTGTPPKIEALPQDVSAEPGKFLTVAGLFSGDPAPSVQWVRSGRTLPNGDERFHVDNTADLSTLMISGVKEDDAGAYTLRLSNDLGSDSATVNVHIRSM</sequence>
<dbReference type="GO" id="GO:0050808">
    <property type="term" value="P:synapse organization"/>
    <property type="evidence" value="ECO:0007669"/>
    <property type="project" value="TreeGrafter"/>
</dbReference>
<keyword evidence="3" id="KW-0732">Signal</keyword>
<evidence type="ECO:0000259" key="7">
    <source>
        <dbReference type="PROSITE" id="PS50835"/>
    </source>
</evidence>
<dbReference type="GeneTree" id="ENSGT01110000267173"/>
<keyword evidence="2" id="KW-0963">Cytoplasm</keyword>
<name>A0A3B3TK08_9TELE</name>